<dbReference type="InterPro" id="IPR050300">
    <property type="entry name" value="GDXG_lipolytic_enzyme"/>
</dbReference>
<keyword evidence="2 6" id="KW-0378">Hydrolase</keyword>
<dbReference type="Pfam" id="PF20434">
    <property type="entry name" value="BD-FAE"/>
    <property type="match status" value="1"/>
</dbReference>
<dbReference type="PANTHER" id="PTHR48081">
    <property type="entry name" value="AB HYDROLASE SUPERFAMILY PROTEIN C4A8.06C"/>
    <property type="match status" value="1"/>
</dbReference>
<dbReference type="Pfam" id="PF01738">
    <property type="entry name" value="DLH"/>
    <property type="match status" value="1"/>
</dbReference>
<dbReference type="PANTHER" id="PTHR48081:SF30">
    <property type="entry name" value="ACETYL-HYDROLASE LIPR-RELATED"/>
    <property type="match status" value="1"/>
</dbReference>
<dbReference type="GO" id="GO:0004806">
    <property type="term" value="F:triacylglycerol lipase activity"/>
    <property type="evidence" value="ECO:0007669"/>
    <property type="project" value="TreeGrafter"/>
</dbReference>
<dbReference type="EMBL" id="CP036526">
    <property type="protein sequence ID" value="QDT09774.1"/>
    <property type="molecule type" value="Genomic_DNA"/>
</dbReference>
<evidence type="ECO:0000256" key="2">
    <source>
        <dbReference type="ARBA" id="ARBA00022801"/>
    </source>
</evidence>
<dbReference type="EC" id="3.1.1.1" evidence="6"/>
<sequence length="301" mass="32781" precursor="true">MKSTFTFLLLTVCFSLLSSAETIKHDFKGDATAEVFKKASGDDLWIYRFDPVDHDAKSDKRPAVVFFFGGGWNGGQVTQFEQHAKYLAARGAVTFVADYRVKSRQKTGPDACVADGKSAIRWVRKNAARFGIDPNRIAAGGGSAGGHVAATTGICDGLDDPADSDSDVSSKSNALLLFNPVYDNGPDGYGHERAKKWFPAISPAHNITKDDPPTIVFLGSKDQLIPVSTAKKFDADLRAAGVKSEVWIYDGQPHGFFNESKSKKSFLDTVLKMDAFLVSIGWLQRTADEAKLHSLLRKKPS</sequence>
<dbReference type="Proteomes" id="UP000319817">
    <property type="component" value="Chromosome"/>
</dbReference>
<dbReference type="AlphaFoldDB" id="A0A517NRL4"/>
<dbReference type="OrthoDB" id="9815425at2"/>
<evidence type="ECO:0000256" key="1">
    <source>
        <dbReference type="ARBA" id="ARBA00010515"/>
    </source>
</evidence>
<dbReference type="InterPro" id="IPR049492">
    <property type="entry name" value="BD-FAE-like_dom"/>
</dbReference>
<evidence type="ECO:0000259" key="4">
    <source>
        <dbReference type="Pfam" id="PF01738"/>
    </source>
</evidence>
<dbReference type="InterPro" id="IPR029058">
    <property type="entry name" value="AB_hydrolase_fold"/>
</dbReference>
<name>A0A517NRL4_9BACT</name>
<feature type="domain" description="Dienelactone hydrolase" evidence="4">
    <location>
        <begin position="197"/>
        <end position="262"/>
    </location>
</feature>
<keyword evidence="3" id="KW-0732">Signal</keyword>
<protein>
    <submittedName>
        <fullName evidence="6">Carboxylesterase NlhH</fullName>
        <ecNumber evidence="6">3.1.1.1</ecNumber>
    </submittedName>
</protein>
<dbReference type="InterPro" id="IPR002925">
    <property type="entry name" value="Dienelactn_hydro"/>
</dbReference>
<dbReference type="SUPFAM" id="SSF53474">
    <property type="entry name" value="alpha/beta-Hydrolases"/>
    <property type="match status" value="1"/>
</dbReference>
<keyword evidence="7" id="KW-1185">Reference proteome</keyword>
<proteinExistence type="inferred from homology"/>
<feature type="domain" description="BD-FAE-like" evidence="5">
    <location>
        <begin position="57"/>
        <end position="165"/>
    </location>
</feature>
<dbReference type="Gene3D" id="3.40.50.1820">
    <property type="entry name" value="alpha/beta hydrolase"/>
    <property type="match status" value="1"/>
</dbReference>
<evidence type="ECO:0000259" key="5">
    <source>
        <dbReference type="Pfam" id="PF20434"/>
    </source>
</evidence>
<gene>
    <name evidence="6" type="primary">nlhH_3</name>
    <name evidence="6" type="ORF">K239x_17250</name>
</gene>
<dbReference type="GO" id="GO:0106435">
    <property type="term" value="F:carboxylesterase activity"/>
    <property type="evidence" value="ECO:0007669"/>
    <property type="project" value="UniProtKB-EC"/>
</dbReference>
<evidence type="ECO:0000256" key="3">
    <source>
        <dbReference type="SAM" id="SignalP"/>
    </source>
</evidence>
<accession>A0A517NRL4</accession>
<comment type="similarity">
    <text evidence="1">Belongs to the 'GDXG' lipolytic enzyme family.</text>
</comment>
<organism evidence="6 7">
    <name type="scientific">Stieleria marina</name>
    <dbReference type="NCBI Taxonomy" id="1930275"/>
    <lineage>
        <taxon>Bacteria</taxon>
        <taxon>Pseudomonadati</taxon>
        <taxon>Planctomycetota</taxon>
        <taxon>Planctomycetia</taxon>
        <taxon>Pirellulales</taxon>
        <taxon>Pirellulaceae</taxon>
        <taxon>Stieleria</taxon>
    </lineage>
</organism>
<feature type="chain" id="PRO_5022066219" evidence="3">
    <location>
        <begin position="21"/>
        <end position="301"/>
    </location>
</feature>
<dbReference type="RefSeq" id="WP_145417363.1">
    <property type="nucleotide sequence ID" value="NZ_CP036526.1"/>
</dbReference>
<evidence type="ECO:0000313" key="6">
    <source>
        <dbReference type="EMBL" id="QDT09774.1"/>
    </source>
</evidence>
<feature type="signal peptide" evidence="3">
    <location>
        <begin position="1"/>
        <end position="20"/>
    </location>
</feature>
<evidence type="ECO:0000313" key="7">
    <source>
        <dbReference type="Proteomes" id="UP000319817"/>
    </source>
</evidence>
<reference evidence="6 7" key="1">
    <citation type="submission" date="2019-02" db="EMBL/GenBank/DDBJ databases">
        <title>Deep-cultivation of Planctomycetes and their phenomic and genomic characterization uncovers novel biology.</title>
        <authorList>
            <person name="Wiegand S."/>
            <person name="Jogler M."/>
            <person name="Boedeker C."/>
            <person name="Pinto D."/>
            <person name="Vollmers J."/>
            <person name="Rivas-Marin E."/>
            <person name="Kohn T."/>
            <person name="Peeters S.H."/>
            <person name="Heuer A."/>
            <person name="Rast P."/>
            <person name="Oberbeckmann S."/>
            <person name="Bunk B."/>
            <person name="Jeske O."/>
            <person name="Meyerdierks A."/>
            <person name="Storesund J.E."/>
            <person name="Kallscheuer N."/>
            <person name="Luecker S."/>
            <person name="Lage O.M."/>
            <person name="Pohl T."/>
            <person name="Merkel B.J."/>
            <person name="Hornburger P."/>
            <person name="Mueller R.-W."/>
            <person name="Bruemmer F."/>
            <person name="Labrenz M."/>
            <person name="Spormann A.M."/>
            <person name="Op den Camp H."/>
            <person name="Overmann J."/>
            <person name="Amann R."/>
            <person name="Jetten M.S.M."/>
            <person name="Mascher T."/>
            <person name="Medema M.H."/>
            <person name="Devos D.P."/>
            <person name="Kaster A.-K."/>
            <person name="Ovreas L."/>
            <person name="Rohde M."/>
            <person name="Galperin M.Y."/>
            <person name="Jogler C."/>
        </authorList>
    </citation>
    <scope>NUCLEOTIDE SEQUENCE [LARGE SCALE GENOMIC DNA]</scope>
    <source>
        <strain evidence="6 7">K23_9</strain>
    </source>
</reference>